<reference evidence="2 3" key="1">
    <citation type="submission" date="2013-12" db="EMBL/GenBank/DDBJ databases">
        <title>Draft genome of the parsitic nematode Ancylostoma duodenale.</title>
        <authorList>
            <person name="Mitreva M."/>
        </authorList>
    </citation>
    <scope>NUCLEOTIDE SEQUENCE [LARGE SCALE GENOMIC DNA]</scope>
    <source>
        <strain evidence="2 3">Zhejiang</strain>
    </source>
</reference>
<evidence type="ECO:0008006" key="4">
    <source>
        <dbReference type="Google" id="ProtNLM"/>
    </source>
</evidence>
<dbReference type="Gene3D" id="3.40.33.10">
    <property type="entry name" value="CAP"/>
    <property type="match status" value="1"/>
</dbReference>
<dbReference type="Proteomes" id="UP000054047">
    <property type="component" value="Unassembled WGS sequence"/>
</dbReference>
<dbReference type="SUPFAM" id="SSF55797">
    <property type="entry name" value="PR-1-like"/>
    <property type="match status" value="1"/>
</dbReference>
<sequence>MYLSGNDAGASCPGNGLTEDERKQLIKQHNNVRRIIARGNAKNYDGAKLPAGKNMYEMKYSCKLEQAAIDATGAACSASLPDPQKYGQNIQV</sequence>
<dbReference type="EMBL" id="KN731559">
    <property type="protein sequence ID" value="KIH59854.1"/>
    <property type="molecule type" value="Genomic_DNA"/>
</dbReference>
<protein>
    <recommendedName>
        <fullName evidence="4">SCP domain-containing protein</fullName>
    </recommendedName>
</protein>
<dbReference type="AlphaFoldDB" id="A0A0C2GLQ2"/>
<name>A0A0C2GLQ2_9BILA</name>
<gene>
    <name evidence="2" type="ORF">ANCDUO_09907</name>
</gene>
<evidence type="ECO:0000313" key="2">
    <source>
        <dbReference type="EMBL" id="KIH59854.1"/>
    </source>
</evidence>
<feature type="region of interest" description="Disordered" evidence="1">
    <location>
        <begin position="1"/>
        <end position="22"/>
    </location>
</feature>
<organism evidence="2 3">
    <name type="scientific">Ancylostoma duodenale</name>
    <dbReference type="NCBI Taxonomy" id="51022"/>
    <lineage>
        <taxon>Eukaryota</taxon>
        <taxon>Metazoa</taxon>
        <taxon>Ecdysozoa</taxon>
        <taxon>Nematoda</taxon>
        <taxon>Chromadorea</taxon>
        <taxon>Rhabditida</taxon>
        <taxon>Rhabditina</taxon>
        <taxon>Rhabditomorpha</taxon>
        <taxon>Strongyloidea</taxon>
        <taxon>Ancylostomatidae</taxon>
        <taxon>Ancylostomatinae</taxon>
        <taxon>Ancylostoma</taxon>
    </lineage>
</organism>
<accession>A0A0C2GLQ2</accession>
<evidence type="ECO:0000313" key="3">
    <source>
        <dbReference type="Proteomes" id="UP000054047"/>
    </source>
</evidence>
<proteinExistence type="predicted"/>
<evidence type="ECO:0000256" key="1">
    <source>
        <dbReference type="SAM" id="MobiDB-lite"/>
    </source>
</evidence>
<keyword evidence="3" id="KW-1185">Reference proteome</keyword>
<dbReference type="InterPro" id="IPR035940">
    <property type="entry name" value="CAP_sf"/>
</dbReference>
<dbReference type="OrthoDB" id="414826at2759"/>